<evidence type="ECO:0000313" key="2">
    <source>
        <dbReference type="Proteomes" id="UP001390339"/>
    </source>
</evidence>
<accession>A0ABR2I1I1</accession>
<gene>
    <name evidence="1" type="ORF">PGQ11_012095</name>
</gene>
<reference evidence="1 2" key="1">
    <citation type="journal article" date="2024" name="IMA Fungus">
        <title>Apiospora arundinis, a panoply of carbohydrate-active enzymes and secondary metabolites.</title>
        <authorList>
            <person name="Sorensen T."/>
            <person name="Petersen C."/>
            <person name="Muurmann A.T."/>
            <person name="Christiansen J.V."/>
            <person name="Brundto M.L."/>
            <person name="Overgaard C.K."/>
            <person name="Boysen A.T."/>
            <person name="Wollenberg R.D."/>
            <person name="Larsen T.O."/>
            <person name="Sorensen J.L."/>
            <person name="Nielsen K.L."/>
            <person name="Sondergaard T.E."/>
        </authorList>
    </citation>
    <scope>NUCLEOTIDE SEQUENCE [LARGE SCALE GENOMIC DNA]</scope>
    <source>
        <strain evidence="1 2">AAU 773</strain>
    </source>
</reference>
<sequence length="123" mass="13799">MNLCARWSRLLEAQTLLGAVVQSVNDLSEIYCEHKQPERVVATREEIVPIVECTFGPRHVGMAMSEQISPLIDSPRVIAMVDLFYRVNAEKGCQRKAEETKAKYPELFEGNTPNSIDILPLGP</sequence>
<dbReference type="Proteomes" id="UP001390339">
    <property type="component" value="Unassembled WGS sequence"/>
</dbReference>
<organism evidence="1 2">
    <name type="scientific">Apiospora arundinis</name>
    <dbReference type="NCBI Taxonomy" id="335852"/>
    <lineage>
        <taxon>Eukaryota</taxon>
        <taxon>Fungi</taxon>
        <taxon>Dikarya</taxon>
        <taxon>Ascomycota</taxon>
        <taxon>Pezizomycotina</taxon>
        <taxon>Sordariomycetes</taxon>
        <taxon>Xylariomycetidae</taxon>
        <taxon>Amphisphaeriales</taxon>
        <taxon>Apiosporaceae</taxon>
        <taxon>Apiospora</taxon>
    </lineage>
</organism>
<evidence type="ECO:0000313" key="1">
    <source>
        <dbReference type="EMBL" id="KAK8856183.1"/>
    </source>
</evidence>
<keyword evidence="2" id="KW-1185">Reference proteome</keyword>
<name>A0ABR2I1I1_9PEZI</name>
<protein>
    <submittedName>
        <fullName evidence="1">Uncharacterized protein</fullName>
    </submittedName>
</protein>
<comment type="caution">
    <text evidence="1">The sequence shown here is derived from an EMBL/GenBank/DDBJ whole genome shotgun (WGS) entry which is preliminary data.</text>
</comment>
<proteinExistence type="predicted"/>
<dbReference type="EMBL" id="JAPCWZ010000007">
    <property type="protein sequence ID" value="KAK8856183.1"/>
    <property type="molecule type" value="Genomic_DNA"/>
</dbReference>